<dbReference type="InParanoid" id="A0A0C3BIL3"/>
<feature type="chain" id="PRO_5002175699" description="Malate dehydrogenase" evidence="1">
    <location>
        <begin position="22"/>
        <end position="239"/>
    </location>
</feature>
<name>A0A0C3BIL3_PILCF</name>
<dbReference type="EMBL" id="KN833027">
    <property type="protein sequence ID" value="KIM77192.1"/>
    <property type="molecule type" value="Genomic_DNA"/>
</dbReference>
<dbReference type="Proteomes" id="UP000054166">
    <property type="component" value="Unassembled WGS sequence"/>
</dbReference>
<dbReference type="InterPro" id="IPR021851">
    <property type="entry name" value="DUF3455"/>
</dbReference>
<sequence>MSSILLVLLAMLLVAIVPNLALPNTKYPSCNLSMAKLSLPLNQTVLASPTTTPSFVGLGVGVQNYTCNATSLTYSSAGAVVEVFDISCLSATSLFSTIQNYAFDIWNNGSASNVTTQDVIDTLGHDPIVLGQHYFVANGTDPATGSPAISPVWDFTSGAEKGNTEAFVIAAVVGDIPAPTGTDDVDWLQLKNVEGELADTVYRVDTKGGQPPMSCTADAPLLSVKFTTKYWLFGGCIKH</sequence>
<accession>A0A0C3BIL3</accession>
<gene>
    <name evidence="2" type="ORF">PILCRDRAFT_12195</name>
</gene>
<protein>
    <recommendedName>
        <fullName evidence="4">Malate dehydrogenase</fullName>
    </recommendedName>
</protein>
<evidence type="ECO:0000313" key="3">
    <source>
        <dbReference type="Proteomes" id="UP000054166"/>
    </source>
</evidence>
<feature type="signal peptide" evidence="1">
    <location>
        <begin position="1"/>
        <end position="21"/>
    </location>
</feature>
<dbReference type="AlphaFoldDB" id="A0A0C3BIL3"/>
<evidence type="ECO:0000256" key="1">
    <source>
        <dbReference type="SAM" id="SignalP"/>
    </source>
</evidence>
<evidence type="ECO:0000313" key="2">
    <source>
        <dbReference type="EMBL" id="KIM77192.1"/>
    </source>
</evidence>
<keyword evidence="3" id="KW-1185">Reference proteome</keyword>
<keyword evidence="1" id="KW-0732">Signal</keyword>
<organism evidence="2 3">
    <name type="scientific">Piloderma croceum (strain F 1598)</name>
    <dbReference type="NCBI Taxonomy" id="765440"/>
    <lineage>
        <taxon>Eukaryota</taxon>
        <taxon>Fungi</taxon>
        <taxon>Dikarya</taxon>
        <taxon>Basidiomycota</taxon>
        <taxon>Agaricomycotina</taxon>
        <taxon>Agaricomycetes</taxon>
        <taxon>Agaricomycetidae</taxon>
        <taxon>Atheliales</taxon>
        <taxon>Atheliaceae</taxon>
        <taxon>Piloderma</taxon>
    </lineage>
</organism>
<dbReference type="OrthoDB" id="1859733at2759"/>
<dbReference type="PANTHER" id="PTHR35567:SF1">
    <property type="entry name" value="CONSERVED FUNGAL PROTEIN (AFU_ORTHOLOGUE AFUA_1G14230)"/>
    <property type="match status" value="1"/>
</dbReference>
<dbReference type="PANTHER" id="PTHR35567">
    <property type="entry name" value="MALATE DEHYDROGENASE (AFU_ORTHOLOGUE AFUA_2G13800)"/>
    <property type="match status" value="1"/>
</dbReference>
<dbReference type="HOGENOM" id="CLU_067863_3_1_1"/>
<reference evidence="3" key="2">
    <citation type="submission" date="2015-01" db="EMBL/GenBank/DDBJ databases">
        <title>Evolutionary Origins and Diversification of the Mycorrhizal Mutualists.</title>
        <authorList>
            <consortium name="DOE Joint Genome Institute"/>
            <consortium name="Mycorrhizal Genomics Consortium"/>
            <person name="Kohler A."/>
            <person name="Kuo A."/>
            <person name="Nagy L.G."/>
            <person name="Floudas D."/>
            <person name="Copeland A."/>
            <person name="Barry K.W."/>
            <person name="Cichocki N."/>
            <person name="Veneault-Fourrey C."/>
            <person name="LaButti K."/>
            <person name="Lindquist E.A."/>
            <person name="Lipzen A."/>
            <person name="Lundell T."/>
            <person name="Morin E."/>
            <person name="Murat C."/>
            <person name="Riley R."/>
            <person name="Ohm R."/>
            <person name="Sun H."/>
            <person name="Tunlid A."/>
            <person name="Henrissat B."/>
            <person name="Grigoriev I.V."/>
            <person name="Hibbett D.S."/>
            <person name="Martin F."/>
        </authorList>
    </citation>
    <scope>NUCLEOTIDE SEQUENCE [LARGE SCALE GENOMIC DNA]</scope>
    <source>
        <strain evidence="3">F 1598</strain>
    </source>
</reference>
<proteinExistence type="predicted"/>
<dbReference type="Pfam" id="PF11937">
    <property type="entry name" value="DUF3455"/>
    <property type="match status" value="1"/>
</dbReference>
<evidence type="ECO:0008006" key="4">
    <source>
        <dbReference type="Google" id="ProtNLM"/>
    </source>
</evidence>
<reference evidence="2 3" key="1">
    <citation type="submission" date="2014-04" db="EMBL/GenBank/DDBJ databases">
        <authorList>
            <consortium name="DOE Joint Genome Institute"/>
            <person name="Kuo A."/>
            <person name="Tarkka M."/>
            <person name="Buscot F."/>
            <person name="Kohler A."/>
            <person name="Nagy L.G."/>
            <person name="Floudas D."/>
            <person name="Copeland A."/>
            <person name="Barry K.W."/>
            <person name="Cichocki N."/>
            <person name="Veneault-Fourrey C."/>
            <person name="LaButti K."/>
            <person name="Lindquist E.A."/>
            <person name="Lipzen A."/>
            <person name="Lundell T."/>
            <person name="Morin E."/>
            <person name="Murat C."/>
            <person name="Sun H."/>
            <person name="Tunlid A."/>
            <person name="Henrissat B."/>
            <person name="Grigoriev I.V."/>
            <person name="Hibbett D.S."/>
            <person name="Martin F."/>
            <person name="Nordberg H.P."/>
            <person name="Cantor M.N."/>
            <person name="Hua S.X."/>
        </authorList>
    </citation>
    <scope>NUCLEOTIDE SEQUENCE [LARGE SCALE GENOMIC DNA]</scope>
    <source>
        <strain evidence="2 3">F 1598</strain>
    </source>
</reference>